<feature type="domain" description="Peptidoglycan beta-N-acetylmuramidase NamZ C-terminal" evidence="2">
    <location>
        <begin position="245"/>
        <end position="406"/>
    </location>
</feature>
<evidence type="ECO:0000313" key="4">
    <source>
        <dbReference type="Proteomes" id="UP000014627"/>
    </source>
</evidence>
<dbReference type="Pfam" id="PF07075">
    <property type="entry name" value="NamZ_N"/>
    <property type="match status" value="1"/>
</dbReference>
<accession>A0ABP2X3F4</accession>
<dbReference type="Gene3D" id="3.90.1150.140">
    <property type="match status" value="1"/>
</dbReference>
<comment type="caution">
    <text evidence="3">The sequence shown here is derived from an EMBL/GenBank/DDBJ whole genome shotgun (WGS) entry which is preliminary data.</text>
</comment>
<dbReference type="InterPro" id="IPR008302">
    <property type="entry name" value="NamZ"/>
</dbReference>
<dbReference type="EMBL" id="ATLC01000045">
    <property type="protein sequence ID" value="EPJ28105.1"/>
    <property type="molecule type" value="Genomic_DNA"/>
</dbReference>
<dbReference type="InterPro" id="IPR048502">
    <property type="entry name" value="NamZ_N"/>
</dbReference>
<dbReference type="PANTHER" id="PTHR42915:SF1">
    <property type="entry name" value="PEPTIDOGLYCAN BETA-N-ACETYLMURAMIDASE NAMZ"/>
    <property type="match status" value="1"/>
</dbReference>
<dbReference type="InterPro" id="IPR048503">
    <property type="entry name" value="NamZ_C"/>
</dbReference>
<proteinExistence type="predicted"/>
<dbReference type="PANTHER" id="PTHR42915">
    <property type="entry name" value="HYPOTHETICAL 460 KDA PROTEIN IN FEUA-SIGW INTERGENIC REGION [PRECURSOR]"/>
    <property type="match status" value="1"/>
</dbReference>
<sequence length="413" mass="46471">MRLIRSFLILLCLFPCLGFPQVSVGLDRIFNDEPYLSWIRDKKITLISHNAAINHEGKDSLSAFLEHRDLCSLNVLCTLEHGYYGTAPAETPGTAPKVQGLHIVSLYGVKEVPEHAVQGSDVLIYDVQDIGVRSYTFITSLLHLVRAAQKYKKHLIILDRPNPMGGKIIDGPMPISQSEYAPEIPYCYGMTPGELALFYKAKYAPYADVSVVPMQGWKRSMTFSQTGLNWIPTSPQIPDAQTAFFYAATGIIGALSISSIGIGYTLPFRLIGAPWMDGNLVAKKLNEARLPGITFYPFCYEPFFGKYKMELCSGVLLVLDKPGEFLPMETQITILGTLKTLYPKQVENAFNALEKIPLRKNSIYRCLGEETFLHICQKERYIIWPLKKLCTEGRTKFQSTRKPFLIADYGEEE</sequence>
<dbReference type="Pfam" id="PF20732">
    <property type="entry name" value="NamZ_C"/>
    <property type="match status" value="1"/>
</dbReference>
<feature type="domain" description="Peptidoglycan beta-N-acetylmuramidase NamZ N-terminal" evidence="1">
    <location>
        <begin position="44"/>
        <end position="240"/>
    </location>
</feature>
<evidence type="ECO:0000313" key="3">
    <source>
        <dbReference type="EMBL" id="EPJ28105.1"/>
    </source>
</evidence>
<gene>
    <name evidence="3" type="ORF">CP99DC5_0382</name>
</gene>
<dbReference type="Gene3D" id="3.40.50.12170">
    <property type="entry name" value="Uncharacterised protein PF07075, DUF1343"/>
    <property type="match status" value="1"/>
</dbReference>
<dbReference type="PIRSF" id="PIRSF016719">
    <property type="entry name" value="UCP016719"/>
    <property type="match status" value="1"/>
</dbReference>
<dbReference type="RefSeq" id="WP_014944077.1">
    <property type="nucleotide sequence ID" value="NZ_KE356190.1"/>
</dbReference>
<organism evidence="3 4">
    <name type="scientific">Chlamydia psittaci 99DC5</name>
    <dbReference type="NCBI Taxonomy" id="1112251"/>
    <lineage>
        <taxon>Bacteria</taxon>
        <taxon>Pseudomonadati</taxon>
        <taxon>Chlamydiota</taxon>
        <taxon>Chlamydiia</taxon>
        <taxon>Chlamydiales</taxon>
        <taxon>Chlamydiaceae</taxon>
        <taxon>Chlamydia/Chlamydophila group</taxon>
        <taxon>Chlamydia</taxon>
    </lineage>
</organism>
<evidence type="ECO:0008006" key="5">
    <source>
        <dbReference type="Google" id="ProtNLM"/>
    </source>
</evidence>
<evidence type="ECO:0000259" key="1">
    <source>
        <dbReference type="Pfam" id="PF07075"/>
    </source>
</evidence>
<dbReference type="Proteomes" id="UP000014627">
    <property type="component" value="Unassembled WGS sequence"/>
</dbReference>
<name>A0ABP2X3F4_CHLPS</name>
<evidence type="ECO:0000259" key="2">
    <source>
        <dbReference type="Pfam" id="PF20732"/>
    </source>
</evidence>
<reference evidence="3 4" key="1">
    <citation type="submission" date="2013-04" db="EMBL/GenBank/DDBJ databases">
        <title>Genome sequence of Chlamydia psittaci 99DC5.</title>
        <authorList>
            <person name="Huot-Creasy H."/>
            <person name="McCracken C.L."/>
            <person name="Humphries M."/>
            <person name="Sachse K."/>
            <person name="Laroucau K."/>
            <person name="Bavoil P."/>
            <person name="Myers G.S."/>
        </authorList>
    </citation>
    <scope>NUCLEOTIDE SEQUENCE [LARGE SCALE GENOMIC DNA]</scope>
    <source>
        <strain evidence="3 4">99DC5</strain>
    </source>
</reference>
<protein>
    <recommendedName>
        <fullName evidence="5">DUF1343 domain-containing protein</fullName>
    </recommendedName>
</protein>
<keyword evidence="4" id="KW-1185">Reference proteome</keyword>